<reference evidence="2" key="1">
    <citation type="submission" date="2023-03" db="EMBL/GenBank/DDBJ databases">
        <title>Massive genome expansion in bonnet fungi (Mycena s.s.) driven by repeated elements and novel gene families across ecological guilds.</title>
        <authorList>
            <consortium name="Lawrence Berkeley National Laboratory"/>
            <person name="Harder C.B."/>
            <person name="Miyauchi S."/>
            <person name="Viragh M."/>
            <person name="Kuo A."/>
            <person name="Thoen E."/>
            <person name="Andreopoulos B."/>
            <person name="Lu D."/>
            <person name="Skrede I."/>
            <person name="Drula E."/>
            <person name="Henrissat B."/>
            <person name="Morin E."/>
            <person name="Kohler A."/>
            <person name="Barry K."/>
            <person name="LaButti K."/>
            <person name="Morin E."/>
            <person name="Salamov A."/>
            <person name="Lipzen A."/>
            <person name="Mereny Z."/>
            <person name="Hegedus B."/>
            <person name="Baldrian P."/>
            <person name="Stursova M."/>
            <person name="Weitz H."/>
            <person name="Taylor A."/>
            <person name="Grigoriev I.V."/>
            <person name="Nagy L.G."/>
            <person name="Martin F."/>
            <person name="Kauserud H."/>
        </authorList>
    </citation>
    <scope>NUCLEOTIDE SEQUENCE</scope>
    <source>
        <strain evidence="2">CBHHK067</strain>
    </source>
</reference>
<organism evidence="2 3">
    <name type="scientific">Mycena rosella</name>
    <name type="common">Pink bonnet</name>
    <name type="synonym">Agaricus rosellus</name>
    <dbReference type="NCBI Taxonomy" id="1033263"/>
    <lineage>
        <taxon>Eukaryota</taxon>
        <taxon>Fungi</taxon>
        <taxon>Dikarya</taxon>
        <taxon>Basidiomycota</taxon>
        <taxon>Agaricomycotina</taxon>
        <taxon>Agaricomycetes</taxon>
        <taxon>Agaricomycetidae</taxon>
        <taxon>Agaricales</taxon>
        <taxon>Marasmiineae</taxon>
        <taxon>Mycenaceae</taxon>
        <taxon>Mycena</taxon>
    </lineage>
</organism>
<protein>
    <submittedName>
        <fullName evidence="2">Uncharacterized protein</fullName>
    </submittedName>
</protein>
<dbReference type="EMBL" id="JARKIE010000006">
    <property type="protein sequence ID" value="KAJ7706838.1"/>
    <property type="molecule type" value="Genomic_DNA"/>
</dbReference>
<sequence length="292" mass="32270">MNRLGRGVATYERRLRGYRVEARREAGYEMPLGDAGSRTRIGGAAGVGVVGKSFARSRNYNIIERPRRAFGRACPDARAGAEMWFDRGLGLSIEYYIERGTRCDKIGIWHTTAYLTFRSKRARGRAARNGIRNQSGVGVVSGSGSGQRGGGGGGGRPLEDGPGHGLGLGEDSVTRTRTQTRTRTRARVQIIEADTRAVWSPGAGRRDSLCRYVVMRGWEVMRVEGQRVSRAKRQLAGKSRWTLTIRDARRGSGPARKRKRTVAILMYERIVRDIDSRGGSSRSSIRREEALG</sequence>
<proteinExistence type="predicted"/>
<keyword evidence="3" id="KW-1185">Reference proteome</keyword>
<feature type="region of interest" description="Disordered" evidence="1">
    <location>
        <begin position="131"/>
        <end position="184"/>
    </location>
</feature>
<evidence type="ECO:0000256" key="1">
    <source>
        <dbReference type="SAM" id="MobiDB-lite"/>
    </source>
</evidence>
<dbReference type="AlphaFoldDB" id="A0AAD7GWW0"/>
<evidence type="ECO:0000313" key="3">
    <source>
        <dbReference type="Proteomes" id="UP001221757"/>
    </source>
</evidence>
<gene>
    <name evidence="2" type="ORF">B0H17DRAFT_1125665</name>
</gene>
<evidence type="ECO:0000313" key="2">
    <source>
        <dbReference type="EMBL" id="KAJ7706838.1"/>
    </source>
</evidence>
<accession>A0AAD7GWW0</accession>
<feature type="compositionally biased region" description="Gly residues" evidence="1">
    <location>
        <begin position="139"/>
        <end position="156"/>
    </location>
</feature>
<dbReference type="Proteomes" id="UP001221757">
    <property type="component" value="Unassembled WGS sequence"/>
</dbReference>
<name>A0AAD7GWW0_MYCRO</name>
<comment type="caution">
    <text evidence="2">The sequence shown here is derived from an EMBL/GenBank/DDBJ whole genome shotgun (WGS) entry which is preliminary data.</text>
</comment>